<feature type="compositionally biased region" description="Low complexity" evidence="1">
    <location>
        <begin position="290"/>
        <end position="314"/>
    </location>
</feature>
<evidence type="ECO:0000313" key="2">
    <source>
        <dbReference type="EMBL" id="KAK3945335.1"/>
    </source>
</evidence>
<reference evidence="3" key="1">
    <citation type="journal article" date="2023" name="Mol. Phylogenet. Evol.">
        <title>Genome-scale phylogeny and comparative genomics of the fungal order Sordariales.</title>
        <authorList>
            <person name="Hensen N."/>
            <person name="Bonometti L."/>
            <person name="Westerberg I."/>
            <person name="Brannstrom I.O."/>
            <person name="Guillou S."/>
            <person name="Cros-Aarteil S."/>
            <person name="Calhoun S."/>
            <person name="Haridas S."/>
            <person name="Kuo A."/>
            <person name="Mondo S."/>
            <person name="Pangilinan J."/>
            <person name="Riley R."/>
            <person name="LaButti K."/>
            <person name="Andreopoulos B."/>
            <person name="Lipzen A."/>
            <person name="Chen C."/>
            <person name="Yan M."/>
            <person name="Daum C."/>
            <person name="Ng V."/>
            <person name="Clum A."/>
            <person name="Steindorff A."/>
            <person name="Ohm R.A."/>
            <person name="Martin F."/>
            <person name="Silar P."/>
            <person name="Natvig D.O."/>
            <person name="Lalanne C."/>
            <person name="Gautier V."/>
            <person name="Ament-Velasquez S.L."/>
            <person name="Kruys A."/>
            <person name="Hutchinson M.I."/>
            <person name="Powell A.J."/>
            <person name="Barry K."/>
            <person name="Miller A.N."/>
            <person name="Grigoriev I.V."/>
            <person name="Debuchy R."/>
            <person name="Gladieux P."/>
            <person name="Hiltunen Thoren M."/>
            <person name="Johannesson H."/>
        </authorList>
    </citation>
    <scope>NUCLEOTIDE SEQUENCE [LARGE SCALE GENOMIC DNA]</scope>
    <source>
        <strain evidence="3">CBS 340.73</strain>
    </source>
</reference>
<dbReference type="AlphaFoldDB" id="A0AAN6S9F2"/>
<gene>
    <name evidence="2" type="ORF">QBC46DRAFT_116121</name>
</gene>
<keyword evidence="3" id="KW-1185">Reference proteome</keyword>
<feature type="compositionally biased region" description="Acidic residues" evidence="1">
    <location>
        <begin position="432"/>
        <end position="444"/>
    </location>
</feature>
<feature type="compositionally biased region" description="Basic and acidic residues" evidence="1">
    <location>
        <begin position="223"/>
        <end position="274"/>
    </location>
</feature>
<feature type="compositionally biased region" description="Polar residues" evidence="1">
    <location>
        <begin position="89"/>
        <end position="99"/>
    </location>
</feature>
<feature type="region of interest" description="Disordered" evidence="1">
    <location>
        <begin position="45"/>
        <end position="104"/>
    </location>
</feature>
<dbReference type="EMBL" id="MU853755">
    <property type="protein sequence ID" value="KAK3945335.1"/>
    <property type="molecule type" value="Genomic_DNA"/>
</dbReference>
<feature type="compositionally biased region" description="Low complexity" evidence="1">
    <location>
        <begin position="406"/>
        <end position="417"/>
    </location>
</feature>
<organism evidence="2 3">
    <name type="scientific">Diplogelasinospora grovesii</name>
    <dbReference type="NCBI Taxonomy" id="303347"/>
    <lineage>
        <taxon>Eukaryota</taxon>
        <taxon>Fungi</taxon>
        <taxon>Dikarya</taxon>
        <taxon>Ascomycota</taxon>
        <taxon>Pezizomycotina</taxon>
        <taxon>Sordariomycetes</taxon>
        <taxon>Sordariomycetidae</taxon>
        <taxon>Sordariales</taxon>
        <taxon>Diplogelasinosporaceae</taxon>
        <taxon>Diplogelasinospora</taxon>
    </lineage>
</organism>
<feature type="region of interest" description="Disordered" evidence="1">
    <location>
        <begin position="116"/>
        <end position="444"/>
    </location>
</feature>
<sequence>MGAVVSHVRDSPVVEVLRVVSLWSLIAYGAYIFYKWAKGPTKQTTARRGKIEDRRHKLPEPEGFVKKAKNQRAEAFKHKPTEISKAADKSTSQRPVNDMSNDKDVDDAEFARRLVGVKQGAPINTTKKTDQKRQKSVKQSRVESIEVKADEDKISAPSSAAGADADADDSSITSAEASSAASPNVKATAAGDVSDMLEPSAAGPSVLRVTNTDKVKQKQIKTKTPEKVETKKQRQNRQKIEAAKAIREETEKQRQKDMEAQRRLARISEGRPAKDGSTFTALQPKPSVWAGAGANGLNGANSTSSSSNGSLANGEYMPVLPLDTLDTSNKVEEPKASAPTVGKAENWISSLPSEEEQMELLRSEEAWNTVQTKRRTKPSKKDRDSSAEAPSSAVTKPQQLVPVTSQPAGPKPAQQKPNFAQQSSFAALSTDDTPDVEEEVDWAV</sequence>
<evidence type="ECO:0000256" key="1">
    <source>
        <dbReference type="SAM" id="MobiDB-lite"/>
    </source>
</evidence>
<name>A0AAN6S9F2_9PEZI</name>
<feature type="compositionally biased region" description="Polar residues" evidence="1">
    <location>
        <begin position="418"/>
        <end position="427"/>
    </location>
</feature>
<feature type="compositionally biased region" description="Polar residues" evidence="1">
    <location>
        <begin position="388"/>
        <end position="405"/>
    </location>
</feature>
<protein>
    <submittedName>
        <fullName evidence="2">Uncharacterized protein</fullName>
    </submittedName>
</protein>
<accession>A0AAN6S9F2</accession>
<feature type="compositionally biased region" description="Basic and acidic residues" evidence="1">
    <location>
        <begin position="140"/>
        <end position="154"/>
    </location>
</feature>
<feature type="compositionally biased region" description="Basic and acidic residues" evidence="1">
    <location>
        <begin position="49"/>
        <end position="88"/>
    </location>
</feature>
<dbReference type="Proteomes" id="UP001303473">
    <property type="component" value="Unassembled WGS sequence"/>
</dbReference>
<evidence type="ECO:0000313" key="3">
    <source>
        <dbReference type="Proteomes" id="UP001303473"/>
    </source>
</evidence>
<comment type="caution">
    <text evidence="2">The sequence shown here is derived from an EMBL/GenBank/DDBJ whole genome shotgun (WGS) entry which is preliminary data.</text>
</comment>
<feature type="compositionally biased region" description="Low complexity" evidence="1">
    <location>
        <begin position="155"/>
        <end position="182"/>
    </location>
</feature>
<proteinExistence type="predicted"/>